<dbReference type="Gene3D" id="3.30.70.120">
    <property type="match status" value="1"/>
</dbReference>
<name>A0ABX3IKE6_9BACT</name>
<organism evidence="2 3">
    <name type="scientific">Thermosipho affectus</name>
    <dbReference type="NCBI Taxonomy" id="660294"/>
    <lineage>
        <taxon>Bacteria</taxon>
        <taxon>Thermotogati</taxon>
        <taxon>Thermotogota</taxon>
        <taxon>Thermotogae</taxon>
        <taxon>Thermotogales</taxon>
        <taxon>Fervidobacteriaceae</taxon>
        <taxon>Thermosipho</taxon>
    </lineage>
</organism>
<sequence length="105" mass="12290">MKLLRIYLGEKDVHFGKPVFEYIVKLAYDEGLRGITVMKGIIGFGHKRHIHRSDFFSLSEDLPIVIDIVDEKNKIDMFLQKVKELNFDGLIVEMPVNAYYMEKKI</sequence>
<dbReference type="InterPro" id="IPR011322">
    <property type="entry name" value="N-reg_PII-like_a/b"/>
</dbReference>
<dbReference type="InterPro" id="IPR015867">
    <property type="entry name" value="N-reg_PII/ATP_PRibTrfase_C"/>
</dbReference>
<evidence type="ECO:0000313" key="2">
    <source>
        <dbReference type="EMBL" id="ONN27769.1"/>
    </source>
</evidence>
<reference evidence="2 3" key="1">
    <citation type="submission" date="2015-06" db="EMBL/GenBank/DDBJ databases">
        <title>Genome sequencing of Thermotogales isolates from hydrothermal vents.</title>
        <authorList>
            <person name="Haverkamp T.H."/>
            <person name="Kublanov I.V."/>
            <person name="Nesbo C.L."/>
        </authorList>
    </citation>
    <scope>NUCLEOTIDE SEQUENCE [LARGE SCALE GENOMIC DNA]</scope>
    <source>
        <strain evidence="3">ik275mar</strain>
    </source>
</reference>
<evidence type="ECO:0000313" key="3">
    <source>
        <dbReference type="Proteomes" id="UP000242616"/>
    </source>
</evidence>
<evidence type="ECO:0000256" key="1">
    <source>
        <dbReference type="ARBA" id="ARBA00010554"/>
    </source>
</evidence>
<dbReference type="SUPFAM" id="SSF54913">
    <property type="entry name" value="GlnB-like"/>
    <property type="match status" value="1"/>
</dbReference>
<dbReference type="PANTHER" id="PTHR35983">
    <property type="entry name" value="UPF0166 PROTEIN TM_0021"/>
    <property type="match status" value="1"/>
</dbReference>
<accession>A0ABX3IKE6</accession>
<dbReference type="PANTHER" id="PTHR35983:SF1">
    <property type="entry name" value="UPF0166 PROTEIN TM_0021"/>
    <property type="match status" value="1"/>
</dbReference>
<evidence type="ECO:0008006" key="4">
    <source>
        <dbReference type="Google" id="ProtNLM"/>
    </source>
</evidence>
<dbReference type="Pfam" id="PF02641">
    <property type="entry name" value="DUF190"/>
    <property type="match status" value="1"/>
</dbReference>
<dbReference type="RefSeq" id="WP_075665403.1">
    <property type="nucleotide sequence ID" value="NZ_LBFC01000006.1"/>
</dbReference>
<gene>
    <name evidence="2" type="ORF">XJ44_02015</name>
</gene>
<keyword evidence="3" id="KW-1185">Reference proteome</keyword>
<protein>
    <recommendedName>
        <fullName evidence="4">DUF190 domain-containing protein</fullName>
    </recommendedName>
</protein>
<comment type="similarity">
    <text evidence="1">Belongs to the UPF0166 family.</text>
</comment>
<proteinExistence type="inferred from homology"/>
<comment type="caution">
    <text evidence="2">The sequence shown here is derived from an EMBL/GenBank/DDBJ whole genome shotgun (WGS) entry which is preliminary data.</text>
</comment>
<dbReference type="EMBL" id="LBFC01000006">
    <property type="protein sequence ID" value="ONN27769.1"/>
    <property type="molecule type" value="Genomic_DNA"/>
</dbReference>
<dbReference type="InterPro" id="IPR003793">
    <property type="entry name" value="UPF0166"/>
</dbReference>
<dbReference type="Proteomes" id="UP000242616">
    <property type="component" value="Unassembled WGS sequence"/>
</dbReference>